<dbReference type="PANTHER" id="PTHR11014:SF63">
    <property type="entry name" value="METALLOPEPTIDASE, PUTATIVE (AFU_ORTHOLOGUE AFUA_6G09600)-RELATED"/>
    <property type="match status" value="1"/>
</dbReference>
<accession>A0A0G3EUB8</accession>
<dbReference type="AlphaFoldDB" id="A0A0G3EUB8"/>
<comment type="cofactor">
    <cofactor evidence="2">
        <name>Mn(2+)</name>
        <dbReference type="ChEBI" id="CHEBI:29035"/>
    </cofactor>
    <text evidence="2">The Mn(2+) ion enhances activity.</text>
</comment>
<dbReference type="GO" id="GO:0050118">
    <property type="term" value="F:N-acetyldiaminopimelate deacetylase activity"/>
    <property type="evidence" value="ECO:0007669"/>
    <property type="project" value="UniProtKB-ARBA"/>
</dbReference>
<evidence type="ECO:0000259" key="3">
    <source>
        <dbReference type="Pfam" id="PF07687"/>
    </source>
</evidence>
<dbReference type="CDD" id="cd05666">
    <property type="entry name" value="M20_Acy1-like"/>
    <property type="match status" value="1"/>
</dbReference>
<dbReference type="SUPFAM" id="SSF55031">
    <property type="entry name" value="Bacterial exopeptidase dimerisation domain"/>
    <property type="match status" value="1"/>
</dbReference>
<dbReference type="NCBIfam" id="TIGR01891">
    <property type="entry name" value="amidohydrolases"/>
    <property type="match status" value="1"/>
</dbReference>
<dbReference type="Gene3D" id="3.40.630.10">
    <property type="entry name" value="Zn peptidases"/>
    <property type="match status" value="1"/>
</dbReference>
<dbReference type="InterPro" id="IPR036264">
    <property type="entry name" value="Bact_exopeptidase_dim_dom"/>
</dbReference>
<feature type="binding site" evidence="2">
    <location>
        <position position="165"/>
    </location>
    <ligand>
        <name>Mn(2+)</name>
        <dbReference type="ChEBI" id="CHEBI:29035"/>
        <label>2</label>
    </ligand>
</feature>
<protein>
    <submittedName>
        <fullName evidence="4">Amidohydrolase</fullName>
    </submittedName>
</protein>
<proteinExistence type="predicted"/>
<evidence type="ECO:0000256" key="2">
    <source>
        <dbReference type="PIRSR" id="PIRSR005962-1"/>
    </source>
</evidence>
<dbReference type="PANTHER" id="PTHR11014">
    <property type="entry name" value="PEPTIDASE M20 FAMILY MEMBER"/>
    <property type="match status" value="1"/>
</dbReference>
<dbReference type="OrthoDB" id="8875216at2"/>
<keyword evidence="2" id="KW-0479">Metal-binding</keyword>
<dbReference type="KEGG" id="ptx:ABW99_12505"/>
<dbReference type="GO" id="GO:0046872">
    <property type="term" value="F:metal ion binding"/>
    <property type="evidence" value="ECO:0007669"/>
    <property type="project" value="UniProtKB-KW"/>
</dbReference>
<dbReference type="Gene3D" id="3.30.70.360">
    <property type="match status" value="1"/>
</dbReference>
<dbReference type="Proteomes" id="UP000036700">
    <property type="component" value="Chromosome"/>
</dbReference>
<name>A0A0G3EUB8_9BURK</name>
<dbReference type="SUPFAM" id="SSF53187">
    <property type="entry name" value="Zn-dependent exopeptidases"/>
    <property type="match status" value="1"/>
</dbReference>
<dbReference type="InterPro" id="IPR011650">
    <property type="entry name" value="Peptidase_M20_dimer"/>
</dbReference>
<dbReference type="PATRIC" id="fig|445709.3.peg.2660"/>
<dbReference type="InterPro" id="IPR017439">
    <property type="entry name" value="Amidohydrolase"/>
</dbReference>
<dbReference type="Pfam" id="PF07687">
    <property type="entry name" value="M20_dimer"/>
    <property type="match status" value="1"/>
</dbReference>
<feature type="binding site" evidence="2">
    <location>
        <position position="139"/>
    </location>
    <ligand>
        <name>Mn(2+)</name>
        <dbReference type="ChEBI" id="CHEBI:29035"/>
        <label>2</label>
    </ligand>
</feature>
<dbReference type="InterPro" id="IPR002933">
    <property type="entry name" value="Peptidase_M20"/>
</dbReference>
<keyword evidence="1 4" id="KW-0378">Hydrolase</keyword>
<keyword evidence="2" id="KW-0464">Manganese</keyword>
<evidence type="ECO:0000313" key="4">
    <source>
        <dbReference type="EMBL" id="AKJ70550.1"/>
    </source>
</evidence>
<organism evidence="4 5">
    <name type="scientific">Pandoraea thiooxydans</name>
    <dbReference type="NCBI Taxonomy" id="445709"/>
    <lineage>
        <taxon>Bacteria</taxon>
        <taxon>Pseudomonadati</taxon>
        <taxon>Pseudomonadota</taxon>
        <taxon>Betaproteobacteria</taxon>
        <taxon>Burkholderiales</taxon>
        <taxon>Burkholderiaceae</taxon>
        <taxon>Pandoraea</taxon>
    </lineage>
</organism>
<dbReference type="PIRSF" id="PIRSF005962">
    <property type="entry name" value="Pept_M20D_amidohydro"/>
    <property type="match status" value="1"/>
</dbReference>
<evidence type="ECO:0000256" key="1">
    <source>
        <dbReference type="ARBA" id="ARBA00022801"/>
    </source>
</evidence>
<dbReference type="EMBL" id="CP011568">
    <property type="protein sequence ID" value="AKJ70550.1"/>
    <property type="molecule type" value="Genomic_DNA"/>
</dbReference>
<dbReference type="RefSeq" id="WP_047216610.1">
    <property type="nucleotide sequence ID" value="NZ_CP011568.3"/>
</dbReference>
<dbReference type="STRING" id="445709.ABW99_12505"/>
<dbReference type="Pfam" id="PF01546">
    <property type="entry name" value="Peptidase_M20"/>
    <property type="match status" value="1"/>
</dbReference>
<gene>
    <name evidence="4" type="ORF">ABW99_12505</name>
</gene>
<feature type="domain" description="Peptidase M20 dimerisation" evidence="3">
    <location>
        <begin position="189"/>
        <end position="283"/>
    </location>
</feature>
<keyword evidence="5" id="KW-1185">Reference proteome</keyword>
<sequence>MHDPSPLDAIAAFADDIVTLRHQIHQHPELGFEEYQTSDLVADRLLSWGYELTRDIGGTGLVATLRVGDGQRRLGLRADMDALPIQEQTGLPYASVHAGKMHACGHDGHTAMLLGAARYLAATRRFSGTLNLIFQPAEEGLAGAKRMLDDGLFERFPCDAIFAMHNMPGFAERKLVFHAGAFMASSDRASITLHGKGGHGAEPHKAIDPVVAAASIVLGLQTIVARNVDAQHPAVITVGSIKSGEVANVVPQSAQMELSIRALDAGVRDLLEARIRALVEAQAQSFGLRAEIDYWRGYPVLVNDAGQTEFAQRVGEELVGSENVIADARPLMGSEDFAYLLQHCPGSYLLIGNGAGEQVCTVHNPGYDFNDRCIVTGAAYWALLTERFLAA</sequence>
<feature type="binding site" evidence="2">
    <location>
        <position position="363"/>
    </location>
    <ligand>
        <name>Mn(2+)</name>
        <dbReference type="ChEBI" id="CHEBI:29035"/>
        <label>2</label>
    </ligand>
</feature>
<feature type="binding site" evidence="2">
    <location>
        <position position="106"/>
    </location>
    <ligand>
        <name>Mn(2+)</name>
        <dbReference type="ChEBI" id="CHEBI:29035"/>
        <label>2</label>
    </ligand>
</feature>
<dbReference type="FunFam" id="3.30.70.360:FF:000001">
    <property type="entry name" value="N-acetyldiaminopimelate deacetylase"/>
    <property type="match status" value="1"/>
</dbReference>
<dbReference type="GO" id="GO:0019877">
    <property type="term" value="P:diaminopimelate biosynthetic process"/>
    <property type="evidence" value="ECO:0007669"/>
    <property type="project" value="UniProtKB-ARBA"/>
</dbReference>
<evidence type="ECO:0000313" key="5">
    <source>
        <dbReference type="Proteomes" id="UP000036700"/>
    </source>
</evidence>
<reference evidence="5" key="1">
    <citation type="submission" date="2015-06" db="EMBL/GenBank/DDBJ databases">
        <authorList>
            <person name="Lim Y.L."/>
            <person name="Ee R."/>
            <person name="Yong D."/>
            <person name="How K.Y."/>
            <person name="Yin W.F."/>
            <person name="Chan K.G."/>
        </authorList>
    </citation>
    <scope>NUCLEOTIDE SEQUENCE [LARGE SCALE GENOMIC DNA]</scope>
    <source>
        <strain evidence="5">DSM 25325</strain>
    </source>
</reference>
<feature type="binding site" evidence="2">
    <location>
        <position position="104"/>
    </location>
    <ligand>
        <name>Mn(2+)</name>
        <dbReference type="ChEBI" id="CHEBI:29035"/>
        <label>2</label>
    </ligand>
</feature>